<keyword evidence="3" id="KW-1185">Reference proteome</keyword>
<dbReference type="EMBL" id="KL142390">
    <property type="protein sequence ID" value="KDR72104.1"/>
    <property type="molecule type" value="Genomic_DNA"/>
</dbReference>
<organism evidence="2 3">
    <name type="scientific">Galerina marginata (strain CBS 339.88)</name>
    <dbReference type="NCBI Taxonomy" id="685588"/>
    <lineage>
        <taxon>Eukaryota</taxon>
        <taxon>Fungi</taxon>
        <taxon>Dikarya</taxon>
        <taxon>Basidiomycota</taxon>
        <taxon>Agaricomycotina</taxon>
        <taxon>Agaricomycetes</taxon>
        <taxon>Agaricomycetidae</taxon>
        <taxon>Agaricales</taxon>
        <taxon>Agaricineae</taxon>
        <taxon>Strophariaceae</taxon>
        <taxon>Galerina</taxon>
    </lineage>
</organism>
<reference evidence="3" key="1">
    <citation type="journal article" date="2014" name="Proc. Natl. Acad. Sci. U.S.A.">
        <title>Extensive sampling of basidiomycete genomes demonstrates inadequacy of the white-rot/brown-rot paradigm for wood decay fungi.</title>
        <authorList>
            <person name="Riley R."/>
            <person name="Salamov A.A."/>
            <person name="Brown D.W."/>
            <person name="Nagy L.G."/>
            <person name="Floudas D."/>
            <person name="Held B.W."/>
            <person name="Levasseur A."/>
            <person name="Lombard V."/>
            <person name="Morin E."/>
            <person name="Otillar R."/>
            <person name="Lindquist E.A."/>
            <person name="Sun H."/>
            <person name="LaButti K.M."/>
            <person name="Schmutz J."/>
            <person name="Jabbour D."/>
            <person name="Luo H."/>
            <person name="Baker S.E."/>
            <person name="Pisabarro A.G."/>
            <person name="Walton J.D."/>
            <person name="Blanchette R.A."/>
            <person name="Henrissat B."/>
            <person name="Martin F."/>
            <person name="Cullen D."/>
            <person name="Hibbett D.S."/>
            <person name="Grigoriev I.V."/>
        </authorList>
    </citation>
    <scope>NUCLEOTIDE SEQUENCE [LARGE SCALE GENOMIC DNA]</scope>
    <source>
        <strain evidence="3">CBS 339.88</strain>
    </source>
</reference>
<dbReference type="AlphaFoldDB" id="A0A067SWN7"/>
<evidence type="ECO:0000313" key="2">
    <source>
        <dbReference type="EMBL" id="KDR72104.1"/>
    </source>
</evidence>
<evidence type="ECO:0000256" key="1">
    <source>
        <dbReference type="SAM" id="SignalP"/>
    </source>
</evidence>
<evidence type="ECO:0000313" key="3">
    <source>
        <dbReference type="Proteomes" id="UP000027222"/>
    </source>
</evidence>
<dbReference type="HOGENOM" id="CLU_924506_0_0_1"/>
<feature type="chain" id="PRO_5001646319" evidence="1">
    <location>
        <begin position="22"/>
        <end position="340"/>
    </location>
</feature>
<accession>A0A067SWN7</accession>
<dbReference type="OrthoDB" id="3256306at2759"/>
<sequence>MSFRTLAICTLLALHIFIALGGPVDSRSSEEELVMTPGGLIPKTNIHAVPEGARVHHTKDQVQIIGADGTVLHTAPVFAGTPTKLNIAPTTRSSAPRSLQSGYIAYAFWENPATSIINSFTTSWTVPPTPTSLNGQLLYWFNGLVPNSFDAILQPVLQFGVSPAGGGNFYAVASWFVVGSSAFHGPLTTVQPGQQLTGFMILDADDPVNSTLTVYTWSSSFRGVSGPFDVTTTELLSFAYEALEIYTTPFATDLPAGHTAMTGINIGIPPVASLGWEVVSDFTDRVLMSVSSASSTNGAMQITYPQVPEWSAVVDLLQVLEEEFRKPSISHSRHEFEVFG</sequence>
<protein>
    <submittedName>
        <fullName evidence="2">Uncharacterized protein</fullName>
    </submittedName>
</protein>
<proteinExistence type="predicted"/>
<keyword evidence="1" id="KW-0732">Signal</keyword>
<name>A0A067SWN7_GALM3</name>
<feature type="signal peptide" evidence="1">
    <location>
        <begin position="1"/>
        <end position="21"/>
    </location>
</feature>
<dbReference type="Proteomes" id="UP000027222">
    <property type="component" value="Unassembled WGS sequence"/>
</dbReference>
<gene>
    <name evidence="2" type="ORF">GALMADRAFT_213538</name>
</gene>